<feature type="domain" description="Alpha/beta hydrolase fold-3" evidence="2">
    <location>
        <begin position="50"/>
        <end position="199"/>
    </location>
</feature>
<protein>
    <submittedName>
        <fullName evidence="3">Alpha/Beta hydrolase protein</fullName>
    </submittedName>
</protein>
<organism evidence="3 4">
    <name type="scientific">Kockovaella imperatae</name>
    <dbReference type="NCBI Taxonomy" id="4999"/>
    <lineage>
        <taxon>Eukaryota</taxon>
        <taxon>Fungi</taxon>
        <taxon>Dikarya</taxon>
        <taxon>Basidiomycota</taxon>
        <taxon>Agaricomycotina</taxon>
        <taxon>Tremellomycetes</taxon>
        <taxon>Tremellales</taxon>
        <taxon>Cuniculitremaceae</taxon>
        <taxon>Kockovaella</taxon>
    </lineage>
</organism>
<keyword evidence="1 3" id="KW-0378">Hydrolase</keyword>
<dbReference type="GO" id="GO:0016787">
    <property type="term" value="F:hydrolase activity"/>
    <property type="evidence" value="ECO:0007669"/>
    <property type="project" value="UniProtKB-KW"/>
</dbReference>
<gene>
    <name evidence="3" type="ORF">BD324DRAFT_617522</name>
</gene>
<dbReference type="Proteomes" id="UP000193218">
    <property type="component" value="Unassembled WGS sequence"/>
</dbReference>
<dbReference type="STRING" id="4999.A0A1Y1ULC0"/>
<keyword evidence="4" id="KW-1185">Reference proteome</keyword>
<dbReference type="EMBL" id="NBSH01000003">
    <property type="protein sequence ID" value="ORX38843.1"/>
    <property type="molecule type" value="Genomic_DNA"/>
</dbReference>
<dbReference type="OrthoDB" id="408631at2759"/>
<reference evidence="3 4" key="1">
    <citation type="submission" date="2017-03" db="EMBL/GenBank/DDBJ databases">
        <title>Widespread Adenine N6-methylation of Active Genes in Fungi.</title>
        <authorList>
            <consortium name="DOE Joint Genome Institute"/>
            <person name="Mondo S.J."/>
            <person name="Dannebaum R.O."/>
            <person name="Kuo R.C."/>
            <person name="Louie K.B."/>
            <person name="Bewick A.J."/>
            <person name="Labutti K."/>
            <person name="Haridas S."/>
            <person name="Kuo A."/>
            <person name="Salamov A."/>
            <person name="Ahrendt S.R."/>
            <person name="Lau R."/>
            <person name="Bowen B.P."/>
            <person name="Lipzen A."/>
            <person name="Sullivan W."/>
            <person name="Andreopoulos W.B."/>
            <person name="Clum A."/>
            <person name="Lindquist E."/>
            <person name="Daum C."/>
            <person name="Northen T.R."/>
            <person name="Ramamoorthy G."/>
            <person name="Schmitz R.J."/>
            <person name="Gryganskyi A."/>
            <person name="Culley D."/>
            <person name="Magnuson J."/>
            <person name="James T.Y."/>
            <person name="O'Malley M.A."/>
            <person name="Stajich J.E."/>
            <person name="Spatafora J.W."/>
            <person name="Visel A."/>
            <person name="Grigoriev I.V."/>
        </authorList>
    </citation>
    <scope>NUCLEOTIDE SEQUENCE [LARGE SCALE GENOMIC DNA]</scope>
    <source>
        <strain evidence="3 4">NRRL Y-17943</strain>
    </source>
</reference>
<dbReference type="Gene3D" id="3.40.50.1820">
    <property type="entry name" value="alpha/beta hydrolase"/>
    <property type="match status" value="1"/>
</dbReference>
<dbReference type="SUPFAM" id="SSF53474">
    <property type="entry name" value="alpha/beta-Hydrolases"/>
    <property type="match status" value="1"/>
</dbReference>
<dbReference type="AlphaFoldDB" id="A0A1Y1ULC0"/>
<dbReference type="PANTHER" id="PTHR48081">
    <property type="entry name" value="AB HYDROLASE SUPERFAMILY PROTEIN C4A8.06C"/>
    <property type="match status" value="1"/>
</dbReference>
<proteinExistence type="predicted"/>
<accession>A0A1Y1ULC0</accession>
<evidence type="ECO:0000313" key="4">
    <source>
        <dbReference type="Proteomes" id="UP000193218"/>
    </source>
</evidence>
<dbReference type="Pfam" id="PF07859">
    <property type="entry name" value="Abhydrolase_3"/>
    <property type="match status" value="1"/>
</dbReference>
<comment type="caution">
    <text evidence="3">The sequence shown here is derived from an EMBL/GenBank/DDBJ whole genome shotgun (WGS) entry which is preliminary data.</text>
</comment>
<dbReference type="GeneID" id="33556738"/>
<evidence type="ECO:0000313" key="3">
    <source>
        <dbReference type="EMBL" id="ORX38843.1"/>
    </source>
</evidence>
<dbReference type="RefSeq" id="XP_021872706.1">
    <property type="nucleotide sequence ID" value="XM_022014930.1"/>
</dbReference>
<dbReference type="InterPro" id="IPR050300">
    <property type="entry name" value="GDXG_lipolytic_enzyme"/>
</dbReference>
<sequence length="345" mass="38282">MLYTMATRHDFLKESYRLRYKDIQGVEGGGCHLNVYLPQDVTSAETLPVVMMIRGGGFWVGAAHLIPYNQVHYLLDHKVVVVSIEHRLLPHCHIEEMRHDCLDALRYCQERLGEQVQEVHIDGSKIGVLGWSAGALLAIYLAHDASLNGGLGPLAISVTYPPTDMSGSNNRPKSDFESKLEADSTLKAQWDSLMHGPASSDWSPLPPGLMPGQLANVPPPQPMPERMIMFFAQIHSETLFTYLYDHDPPYTQPSPLDIADSHFPPTAIVMAESDKVIPISNSQALYDKLQAKGVPSALFTCHGMDHIQAECLATADPWPANRKAEWWEAITQNLDFVLDAMGVAF</sequence>
<dbReference type="InterPro" id="IPR013094">
    <property type="entry name" value="AB_hydrolase_3"/>
</dbReference>
<name>A0A1Y1ULC0_9TREE</name>
<dbReference type="InterPro" id="IPR029058">
    <property type="entry name" value="AB_hydrolase_fold"/>
</dbReference>
<evidence type="ECO:0000259" key="2">
    <source>
        <dbReference type="Pfam" id="PF07859"/>
    </source>
</evidence>
<evidence type="ECO:0000256" key="1">
    <source>
        <dbReference type="ARBA" id="ARBA00022801"/>
    </source>
</evidence>
<dbReference type="InParanoid" id="A0A1Y1ULC0"/>